<comment type="caution">
    <text evidence="3">The sequence shown here is derived from an EMBL/GenBank/DDBJ whole genome shotgun (WGS) entry which is preliminary data.</text>
</comment>
<organism evidence="3 4">
    <name type="scientific">Porites lobata</name>
    <dbReference type="NCBI Taxonomy" id="104759"/>
    <lineage>
        <taxon>Eukaryota</taxon>
        <taxon>Metazoa</taxon>
        <taxon>Cnidaria</taxon>
        <taxon>Anthozoa</taxon>
        <taxon>Hexacorallia</taxon>
        <taxon>Scleractinia</taxon>
        <taxon>Fungiina</taxon>
        <taxon>Poritidae</taxon>
        <taxon>Porites</taxon>
    </lineage>
</organism>
<feature type="compositionally biased region" description="Polar residues" evidence="1">
    <location>
        <begin position="878"/>
        <end position="894"/>
    </location>
</feature>
<feature type="compositionally biased region" description="Polar residues" evidence="1">
    <location>
        <begin position="277"/>
        <end position="310"/>
    </location>
</feature>
<dbReference type="EMBL" id="CALNXK010000027">
    <property type="protein sequence ID" value="CAH3114581.1"/>
    <property type="molecule type" value="Genomic_DNA"/>
</dbReference>
<sequence>MAFNNVNNPRQMFPTQHQGNFSGMQATQPMGIFQQNQPYGVQKNQVNQKGFQQSFPGHHMGPLGGPQMGQTLGPQINPQMRPQMGPPLNLPMGPQIPSQVGTLMTPPMGLQIGAFPANVQLGHQFPKQQQKIIDQQRKQAEEQLKKQQEMMKKKQFEEEKRKLQQSFSAKKPSNADALNNLFGKNKTGASDSSMTDLIGSLGSKTSVKPSVSKPTSIFSRPGGSVASQSNLTPGQWGSGYMPSGHANSQGTPSITGWQLHDTDDFGDFSQGPAPGQDTFNDFQTALEPSNQFGVTSGSFPVTGSNVSSGHPQGIGGASVLPQTQAWHSTPSVTAPTSSSTPYSFPLAQNISANSSIHAEQTTQHHLANAAAPPAVSWVGQSSVTQGSQITQFSGDPTGTHTSGIMGMPSHGGQMTQFIDETTKNRSGSMSELMSNAGGNAVTGGAMAQPGTPHIPGLKSHTLLAPTPGFQGTGFVSSPSQPVRVPEKEPNIQQVTEGGNLLEPATETVPEVDDSPERKLELLYGVTLPDWCVNGTDLPGVYKEITDKTIEGSDVIDTNRLFPILMASDLPRDQLGQIWNRANKNVPGQLNALELRIVLGLVALAQAGMKTERLTLEKLASCKAAPIPTIPESVLQTRGRGWSFTESSQATGNMEGSSSGGGHGSPSSDLSVDPNDRYSVFRTIDNPESTSLAISSSIDSRDDFGAFKSVDSPSMVKMGPQTSEFSAFQGGAGQISSGWNRRETSTAGSSLPIQQKDFGNFESVPSQKTDKSAFGDFQGQSSFNNRLNIPGPSNLEPNLGQDDFGDFQSEASSQENLPLANQKSSEAKMPDFSIFQKRLDSPGGTSNTLNVSNIAKTKPPEDDFADFQSGKESEAGSLTLASVQTPNEQQAQSLPGSGDLQFGSKPDNNKSSDVVGGGLFSESVSNTANKSIFNVDTKGPADVDDFGEFQHSPDPFSSNKTFTGFSSKAPEKLVSSLEKFKLSSHTLSPATAGGLDSANRLGKQPADTKQQDTLTGFASFGSDQNTSFADKTKVDEDKYSAFRNADFGSSGGVFSVEKPPPIPTQPPTTTSSTNDQLADDGFADFGSFEVADQFTSGKDSDFGAFKSPENSQNVTFGMTSDSHSVDQQGFGVFQSSTSTKISSTTSESINSTDFGAFSSFAAGSCNVSSKQPNATATVRDSLINSVSLEPTERYKVLSHDSGDIDQHANAWSRCLNSCLLTLATATLAIQKITEQSVKEEVMDSKEGTSYFSAIVEIYRVTLRIKASINKSAPNNIKLQDIYREIERTWKDISGFLSGSDVLPSKSSLDFTLHHVSASEDGSVACGICLLNVNKTTPESSKHGDSKLMYGGRHYHSTCANFWCNRVDSVLPSLLPIDSLI</sequence>
<evidence type="ECO:0000313" key="3">
    <source>
        <dbReference type="EMBL" id="CAH3114581.1"/>
    </source>
</evidence>
<dbReference type="InterPro" id="IPR059024">
    <property type="entry name" value="SYNRG_C"/>
</dbReference>
<feature type="compositionally biased region" description="Polar residues" evidence="1">
    <location>
        <begin position="808"/>
        <end position="823"/>
    </location>
</feature>
<feature type="region of interest" description="Disordered" evidence="1">
    <location>
        <begin position="985"/>
        <end position="1009"/>
    </location>
</feature>
<feature type="region of interest" description="Disordered" evidence="1">
    <location>
        <begin position="388"/>
        <end position="484"/>
    </location>
</feature>
<dbReference type="SUPFAM" id="SSF47473">
    <property type="entry name" value="EF-hand"/>
    <property type="match status" value="1"/>
</dbReference>
<protein>
    <recommendedName>
        <fullName evidence="2">EH domain-containing protein</fullName>
    </recommendedName>
</protein>
<feature type="compositionally biased region" description="Polar residues" evidence="1">
    <location>
        <begin position="412"/>
        <end position="437"/>
    </location>
</feature>
<feature type="region of interest" description="Disordered" evidence="1">
    <location>
        <begin position="1049"/>
        <end position="1077"/>
    </location>
</feature>
<dbReference type="InterPro" id="IPR039656">
    <property type="entry name" value="SYNRG"/>
</dbReference>
<name>A0ABN8NRP9_9CNID</name>
<feature type="compositionally biased region" description="Polar residues" evidence="1">
    <location>
        <begin position="842"/>
        <end position="854"/>
    </location>
</feature>
<feature type="compositionally biased region" description="Low complexity" evidence="1">
    <location>
        <begin position="203"/>
        <end position="216"/>
    </location>
</feature>
<evidence type="ECO:0000313" key="4">
    <source>
        <dbReference type="Proteomes" id="UP001159405"/>
    </source>
</evidence>
<accession>A0ABN8NRP9</accession>
<proteinExistence type="predicted"/>
<reference evidence="3 4" key="1">
    <citation type="submission" date="2022-05" db="EMBL/GenBank/DDBJ databases">
        <authorList>
            <consortium name="Genoscope - CEA"/>
            <person name="William W."/>
        </authorList>
    </citation>
    <scope>NUCLEOTIDE SEQUENCE [LARGE SCALE GENOMIC DNA]</scope>
</reference>
<dbReference type="Pfam" id="PF25999">
    <property type="entry name" value="SYNRG_C"/>
    <property type="match status" value="1"/>
</dbReference>
<gene>
    <name evidence="3" type="ORF">PLOB_00022982</name>
</gene>
<dbReference type="PANTHER" id="PTHR15463">
    <property type="entry name" value="AP1 GAMMA SUBUNIT BINDING PROTEIN 1"/>
    <property type="match status" value="1"/>
</dbReference>
<feature type="compositionally biased region" description="Polar residues" evidence="1">
    <location>
        <begin position="388"/>
        <end position="402"/>
    </location>
</feature>
<dbReference type="Gene3D" id="1.10.238.10">
    <property type="entry name" value="EF-hand"/>
    <property type="match status" value="1"/>
</dbReference>
<keyword evidence="4" id="KW-1185">Reference proteome</keyword>
<feature type="domain" description="EH" evidence="2">
    <location>
        <begin position="541"/>
        <end position="627"/>
    </location>
</feature>
<dbReference type="PANTHER" id="PTHR15463:SF2">
    <property type="entry name" value="SYNERGIN GAMMA"/>
    <property type="match status" value="1"/>
</dbReference>
<dbReference type="Pfam" id="PF12763">
    <property type="entry name" value="EH"/>
    <property type="match status" value="1"/>
</dbReference>
<dbReference type="PROSITE" id="PS50031">
    <property type="entry name" value="EH"/>
    <property type="match status" value="1"/>
</dbReference>
<feature type="compositionally biased region" description="Polar residues" evidence="1">
    <location>
        <begin position="777"/>
        <end position="786"/>
    </location>
</feature>
<evidence type="ECO:0000259" key="2">
    <source>
        <dbReference type="PROSITE" id="PS50031"/>
    </source>
</evidence>
<feature type="compositionally biased region" description="Polar residues" evidence="1">
    <location>
        <begin position="643"/>
        <end position="654"/>
    </location>
</feature>
<feature type="compositionally biased region" description="Polar residues" evidence="1">
    <location>
        <begin position="245"/>
        <end position="256"/>
    </location>
</feature>
<dbReference type="Proteomes" id="UP001159405">
    <property type="component" value="Unassembled WGS sequence"/>
</dbReference>
<feature type="region of interest" description="Disordered" evidence="1">
    <location>
        <begin position="635"/>
        <end position="674"/>
    </location>
</feature>
<feature type="region of interest" description="Disordered" evidence="1">
    <location>
        <begin position="710"/>
        <end position="919"/>
    </location>
</feature>
<dbReference type="InterPro" id="IPR011992">
    <property type="entry name" value="EF-hand-dom_pair"/>
</dbReference>
<feature type="region of interest" description="Disordered" evidence="1">
    <location>
        <begin position="161"/>
        <end position="318"/>
    </location>
</feature>
<evidence type="ECO:0000256" key="1">
    <source>
        <dbReference type="SAM" id="MobiDB-lite"/>
    </source>
</evidence>
<dbReference type="SMART" id="SM00027">
    <property type="entry name" value="EH"/>
    <property type="match status" value="1"/>
</dbReference>
<feature type="compositionally biased region" description="Polar residues" evidence="1">
    <location>
        <begin position="225"/>
        <end position="235"/>
    </location>
</feature>
<feature type="compositionally biased region" description="Polar residues" evidence="1">
    <location>
        <begin position="733"/>
        <end position="752"/>
    </location>
</feature>
<dbReference type="InterPro" id="IPR000261">
    <property type="entry name" value="EH_dom"/>
</dbReference>